<protein>
    <submittedName>
        <fullName evidence="1">F-box family protein</fullName>
    </submittedName>
</protein>
<reference evidence="1 2" key="1">
    <citation type="journal article" date="2023" name="Science">
        <title>Complex scaffold remodeling in plant triterpene biosynthesis.</title>
        <authorList>
            <person name="De La Pena R."/>
            <person name="Hodgson H."/>
            <person name="Liu J.C."/>
            <person name="Stephenson M.J."/>
            <person name="Martin A.C."/>
            <person name="Owen C."/>
            <person name="Harkess A."/>
            <person name="Leebens-Mack J."/>
            <person name="Jimenez L.E."/>
            <person name="Osbourn A."/>
            <person name="Sattely E.S."/>
        </authorList>
    </citation>
    <scope>NUCLEOTIDE SEQUENCE [LARGE SCALE GENOMIC DNA]</scope>
    <source>
        <strain evidence="2">cv. JPN11</strain>
        <tissue evidence="1">Leaf</tissue>
    </source>
</reference>
<name>A0ACC1XYU1_MELAZ</name>
<proteinExistence type="predicted"/>
<keyword evidence="2" id="KW-1185">Reference proteome</keyword>
<dbReference type="EMBL" id="CM051399">
    <property type="protein sequence ID" value="KAJ4716102.1"/>
    <property type="molecule type" value="Genomic_DNA"/>
</dbReference>
<dbReference type="Proteomes" id="UP001164539">
    <property type="component" value="Chromosome 6"/>
</dbReference>
<gene>
    <name evidence="1" type="ORF">OWV82_011167</name>
</gene>
<accession>A0ACC1XYU1</accession>
<evidence type="ECO:0000313" key="2">
    <source>
        <dbReference type="Proteomes" id="UP001164539"/>
    </source>
</evidence>
<evidence type="ECO:0000313" key="1">
    <source>
        <dbReference type="EMBL" id="KAJ4716102.1"/>
    </source>
</evidence>
<sequence>MSLTFSDTDSETSFSDDEPSTMTTELDDVASVTQQELTLMSSMKRVFKEVGSFADDDCRLLTVAVHAVMLHYGFVCFVPESQTKLDSFNHATTSSIHITYTLPEVLELTKTETLTLSFQDSGNFVNVRGFLTEKEPVVHQLSLNRSRFAPPLDLTFVDSDMIDQRIKLHGSSSDRYPENEVFEFRRLVNDALVYPLLIDIRQKVGLLPPPCFMRLPAELKLKILELLDGVDVARAACVCTELRNLSVENDDLWRRKCTGEVCISREINRRKLEE</sequence>
<organism evidence="1 2">
    <name type="scientific">Melia azedarach</name>
    <name type="common">Chinaberry tree</name>
    <dbReference type="NCBI Taxonomy" id="155640"/>
    <lineage>
        <taxon>Eukaryota</taxon>
        <taxon>Viridiplantae</taxon>
        <taxon>Streptophyta</taxon>
        <taxon>Embryophyta</taxon>
        <taxon>Tracheophyta</taxon>
        <taxon>Spermatophyta</taxon>
        <taxon>Magnoliopsida</taxon>
        <taxon>eudicotyledons</taxon>
        <taxon>Gunneridae</taxon>
        <taxon>Pentapetalae</taxon>
        <taxon>rosids</taxon>
        <taxon>malvids</taxon>
        <taxon>Sapindales</taxon>
        <taxon>Meliaceae</taxon>
        <taxon>Melia</taxon>
    </lineage>
</organism>
<comment type="caution">
    <text evidence="1">The sequence shown here is derived from an EMBL/GenBank/DDBJ whole genome shotgun (WGS) entry which is preliminary data.</text>
</comment>